<dbReference type="SUPFAM" id="SSF51430">
    <property type="entry name" value="NAD(P)-linked oxidoreductase"/>
    <property type="match status" value="1"/>
</dbReference>
<dbReference type="PANTHER" id="PTHR42686:SF1">
    <property type="entry name" value="GH17980P-RELATED"/>
    <property type="match status" value="1"/>
</dbReference>
<dbReference type="InterPro" id="IPR036812">
    <property type="entry name" value="NAD(P)_OxRdtase_dom_sf"/>
</dbReference>
<organism evidence="2 3">
    <name type="scientific">Streptomyces nigrescens</name>
    <dbReference type="NCBI Taxonomy" id="1920"/>
    <lineage>
        <taxon>Bacteria</taxon>
        <taxon>Bacillati</taxon>
        <taxon>Actinomycetota</taxon>
        <taxon>Actinomycetes</taxon>
        <taxon>Kitasatosporales</taxon>
        <taxon>Streptomycetaceae</taxon>
        <taxon>Streptomyces</taxon>
    </lineage>
</organism>
<proteinExistence type="predicted"/>
<dbReference type="RefSeq" id="WP_261956455.1">
    <property type="nucleotide sequence ID" value="NZ_AP026073.1"/>
</dbReference>
<evidence type="ECO:0000259" key="1">
    <source>
        <dbReference type="Pfam" id="PF00248"/>
    </source>
</evidence>
<dbReference type="InterPro" id="IPR020471">
    <property type="entry name" value="AKR"/>
</dbReference>
<keyword evidence="3" id="KW-1185">Reference proteome</keyword>
<dbReference type="EMBL" id="AP026073">
    <property type="protein sequence ID" value="BDM73170.1"/>
    <property type="molecule type" value="Genomic_DNA"/>
</dbReference>
<dbReference type="PANTHER" id="PTHR42686">
    <property type="entry name" value="GH17980P-RELATED"/>
    <property type="match status" value="1"/>
</dbReference>
<dbReference type="Proteomes" id="UP001059597">
    <property type="component" value="Chromosome"/>
</dbReference>
<accession>A0ABN6R6I5</accession>
<dbReference type="Gene3D" id="3.20.20.100">
    <property type="entry name" value="NADP-dependent oxidoreductase domain"/>
    <property type="match status" value="1"/>
</dbReference>
<dbReference type="Pfam" id="PF00248">
    <property type="entry name" value="Aldo_ket_red"/>
    <property type="match status" value="1"/>
</dbReference>
<name>A0ABN6R6I5_STRNI</name>
<gene>
    <name evidence="2" type="ORF">HEK616_66570</name>
</gene>
<sequence length="286" mass="31148">MRECDPRIVLGLHRSRYERRILTSALELGVDAIDTSFNYLGFSAHTALATAGRGLLPRFKISTKVGFFPTAGRAEHSLDPDRLREAMEQSNRDLGRAPDLVFLHNPERSLTGSFPAAQDRLGTACAAVERAAAEGLCGGWGISSWDARPLPSLVDGTTPRPDVVMVRAGLTAGIDVLEASEALAAGWDLGIAQLWGMSPFGGRATDPLWDKVDPRVFIQDPDEGLSAVQAAFRTAYQLPRVGRTAVGTDNPSHLRELIAALRYEANADTLLTYRRLLRERTARQSV</sequence>
<reference evidence="2" key="1">
    <citation type="submission" date="2022-06" db="EMBL/GenBank/DDBJ databases">
        <title>Complete genome sequence of Streptomyces nigrescens HEK616.</title>
        <authorList>
            <person name="Asamizu S."/>
            <person name="Onaka H."/>
        </authorList>
    </citation>
    <scope>NUCLEOTIDE SEQUENCE</scope>
    <source>
        <strain evidence="2">HEK616</strain>
    </source>
</reference>
<dbReference type="InterPro" id="IPR023210">
    <property type="entry name" value="NADP_OxRdtase_dom"/>
</dbReference>
<feature type="domain" description="NADP-dependent oxidoreductase" evidence="1">
    <location>
        <begin position="18"/>
        <end position="201"/>
    </location>
</feature>
<evidence type="ECO:0000313" key="3">
    <source>
        <dbReference type="Proteomes" id="UP001059597"/>
    </source>
</evidence>
<protein>
    <recommendedName>
        <fullName evidence="1">NADP-dependent oxidoreductase domain-containing protein</fullName>
    </recommendedName>
</protein>
<evidence type="ECO:0000313" key="2">
    <source>
        <dbReference type="EMBL" id="BDM73170.1"/>
    </source>
</evidence>